<sequence length="180" mass="19139">MSESTAYHVAVLFEQAFTELDARQLVALHEGLDDPVVYHLMLPIEDAAATMATSLGVLGSPDMAMPDPRSISDIDDAVVDDGSRTLAASAELVQAAAKEASSVESELTRDDPVNALADLVTRVDASEAIILTSPHAISEFFHVDWASRAERKLNVPTLHLIEHESFDAQSSGAGEGASLI</sequence>
<proteinExistence type="predicted"/>
<dbReference type="AlphaFoldDB" id="A0A0B2B899"/>
<organism evidence="1 2">
    <name type="scientific">Mumia flava</name>
    <dbReference type="NCBI Taxonomy" id="1348852"/>
    <lineage>
        <taxon>Bacteria</taxon>
        <taxon>Bacillati</taxon>
        <taxon>Actinomycetota</taxon>
        <taxon>Actinomycetes</taxon>
        <taxon>Propionibacteriales</taxon>
        <taxon>Nocardioidaceae</taxon>
        <taxon>Mumia</taxon>
    </lineage>
</organism>
<dbReference type="Gene3D" id="3.40.50.620">
    <property type="entry name" value="HUPs"/>
    <property type="match status" value="1"/>
</dbReference>
<dbReference type="RefSeq" id="WP_039357498.1">
    <property type="nucleotide sequence ID" value="NZ_PGEZ01000001.1"/>
</dbReference>
<evidence type="ECO:0000313" key="2">
    <source>
        <dbReference type="Proteomes" id="UP000230842"/>
    </source>
</evidence>
<dbReference type="Proteomes" id="UP000230842">
    <property type="component" value="Unassembled WGS sequence"/>
</dbReference>
<evidence type="ECO:0000313" key="1">
    <source>
        <dbReference type="EMBL" id="PJJ55909.1"/>
    </source>
</evidence>
<keyword evidence="2" id="KW-1185">Reference proteome</keyword>
<dbReference type="EMBL" id="PGEZ01000001">
    <property type="protein sequence ID" value="PJJ55909.1"/>
    <property type="molecule type" value="Genomic_DNA"/>
</dbReference>
<comment type="caution">
    <text evidence="1">The sequence shown here is derived from an EMBL/GenBank/DDBJ whole genome shotgun (WGS) entry which is preliminary data.</text>
</comment>
<protein>
    <submittedName>
        <fullName evidence="1">Uncharacterized protein</fullName>
    </submittedName>
</protein>
<reference evidence="1 2" key="1">
    <citation type="submission" date="2017-11" db="EMBL/GenBank/DDBJ databases">
        <title>Genomic Encyclopedia of Archaeal and Bacterial Type Strains, Phase II (KMG-II): From Individual Species to Whole Genera.</title>
        <authorList>
            <person name="Goeker M."/>
        </authorList>
    </citation>
    <scope>NUCLEOTIDE SEQUENCE [LARGE SCALE GENOMIC DNA]</scope>
    <source>
        <strain evidence="1 2">DSM 27763</strain>
    </source>
</reference>
<accession>A0A0B2B899</accession>
<gene>
    <name evidence="1" type="ORF">CLV56_0112</name>
</gene>
<dbReference type="OrthoDB" id="3825223at2"/>
<dbReference type="SUPFAM" id="SSF52402">
    <property type="entry name" value="Adenine nucleotide alpha hydrolases-like"/>
    <property type="match status" value="1"/>
</dbReference>
<name>A0A0B2B899_9ACTN</name>
<dbReference type="InterPro" id="IPR014729">
    <property type="entry name" value="Rossmann-like_a/b/a_fold"/>
</dbReference>